<gene>
    <name evidence="1" type="ORF">POCTA_138.1.T0120372</name>
</gene>
<accession>A0A8S1SS63</accession>
<comment type="caution">
    <text evidence="1">The sequence shown here is derived from an EMBL/GenBank/DDBJ whole genome shotgun (WGS) entry which is preliminary data.</text>
</comment>
<dbReference type="OrthoDB" id="309487at2759"/>
<keyword evidence="2" id="KW-1185">Reference proteome</keyword>
<protein>
    <submittedName>
        <fullName evidence="1">Uncharacterized protein</fullName>
    </submittedName>
</protein>
<name>A0A8S1SS63_PAROT</name>
<organism evidence="1 2">
    <name type="scientific">Paramecium octaurelia</name>
    <dbReference type="NCBI Taxonomy" id="43137"/>
    <lineage>
        <taxon>Eukaryota</taxon>
        <taxon>Sar</taxon>
        <taxon>Alveolata</taxon>
        <taxon>Ciliophora</taxon>
        <taxon>Intramacronucleata</taxon>
        <taxon>Oligohymenophorea</taxon>
        <taxon>Peniculida</taxon>
        <taxon>Parameciidae</taxon>
        <taxon>Paramecium</taxon>
    </lineage>
</organism>
<dbReference type="OMA" id="QQYKFNQ"/>
<dbReference type="Proteomes" id="UP000683925">
    <property type="component" value="Unassembled WGS sequence"/>
</dbReference>
<dbReference type="EMBL" id="CAJJDP010000011">
    <property type="protein sequence ID" value="CAD8141324.1"/>
    <property type="molecule type" value="Genomic_DNA"/>
</dbReference>
<dbReference type="AlphaFoldDB" id="A0A8S1SS63"/>
<reference evidence="1" key="1">
    <citation type="submission" date="2021-01" db="EMBL/GenBank/DDBJ databases">
        <authorList>
            <consortium name="Genoscope - CEA"/>
            <person name="William W."/>
        </authorList>
    </citation>
    <scope>NUCLEOTIDE SEQUENCE</scope>
</reference>
<proteinExistence type="predicted"/>
<evidence type="ECO:0000313" key="2">
    <source>
        <dbReference type="Proteomes" id="UP000683925"/>
    </source>
</evidence>
<evidence type="ECO:0000313" key="1">
    <source>
        <dbReference type="EMBL" id="CAD8141324.1"/>
    </source>
</evidence>
<sequence>MNPNNYQNLNANGIPNFAYPPHLSYFQLYFHPQYLQYCLQRHLNSCVNTELQSNKPQIEAITIYSDDEQPIVKPKEQIQKVIPVLQINKGQQKLLNLDQLQLQGKIYDNDSSDSPLLKNKVQKCLKQQKSKIQNKNESFQSLKLKKKILKPQRQPKISNLSTIKQVQIGKYRQQYKFNQSSVKTQLIKVYTKNEDELQRLRELLLINFPNSSDEDAIKLLNVTGKSYEKAMELVRKNELLVQYILETNKNNEYLEDDDDKTTR</sequence>